<dbReference type="Gene3D" id="3.30.420.10">
    <property type="entry name" value="Ribonuclease H-like superfamily/Ribonuclease H"/>
    <property type="match status" value="1"/>
</dbReference>
<dbReference type="CDD" id="cd07067">
    <property type="entry name" value="HP_PGM_like"/>
    <property type="match status" value="1"/>
</dbReference>
<dbReference type="InterPro" id="IPR036397">
    <property type="entry name" value="RNaseH_sf"/>
</dbReference>
<dbReference type="PIRSF" id="PIRSF036922">
    <property type="entry name" value="RNaseH_PGAM"/>
    <property type="match status" value="1"/>
</dbReference>
<evidence type="ECO:0000256" key="1">
    <source>
        <dbReference type="SAM" id="MobiDB-lite"/>
    </source>
</evidence>
<keyword evidence="4" id="KW-1185">Reference proteome</keyword>
<dbReference type="InterPro" id="IPR029033">
    <property type="entry name" value="His_PPase_superfam"/>
</dbReference>
<dbReference type="PROSITE" id="PS50879">
    <property type="entry name" value="RNASE_H_1"/>
    <property type="match status" value="1"/>
</dbReference>
<feature type="domain" description="RNase H type-1" evidence="2">
    <location>
        <begin position="13"/>
        <end position="150"/>
    </location>
</feature>
<dbReference type="CDD" id="cd09279">
    <property type="entry name" value="RNase_HI_like"/>
    <property type="match status" value="1"/>
</dbReference>
<dbReference type="InterPro" id="IPR002156">
    <property type="entry name" value="RNaseH_domain"/>
</dbReference>
<dbReference type="Gene3D" id="3.40.50.1240">
    <property type="entry name" value="Phosphoglycerate mutase-like"/>
    <property type="match status" value="1"/>
</dbReference>
<comment type="caution">
    <text evidence="3">The sequence shown here is derived from an EMBL/GenBank/DDBJ whole genome shotgun (WGS) entry which is preliminary data.</text>
</comment>
<dbReference type="InterPro" id="IPR013078">
    <property type="entry name" value="His_Pase_superF_clade-1"/>
</dbReference>
<sequence length="385" mass="40819">MPAHPGTDDGVGLVRRLRIEADGGSRGNPGPAGYGAVVRDAQTEVLLAEVAEPIGVATNNAAEYRGLIAGLRRAAELAPSATVNVQLDSKLVVEQMSGRWRIKDPDLAVLAREAQELAAVFADVSYTWVPRERNAHADRLANAAMDGSSVDDGAHSAGSTPPSADRSTSPAGPGWAAPATDATTLLLLRHGQTELSVERRFAGRGDIPLTDVGVHQADRAASRLRDVPIDVVVSSPLRRARDTAAPVAAALGLDVEVHDGLTETDFGKWEGLTFAEAQQDWPEALSRWVSDPEQAPPGGESFAAVARRVSLARDELLRDYAGRSVLIVSHVTPIKTLLRLALLAPPEALYRMHLDVACLCEVDHYADGPAVVRSVNDTAHLHSSG</sequence>
<dbReference type="Proteomes" id="UP001250214">
    <property type="component" value="Unassembled WGS sequence"/>
</dbReference>
<protein>
    <submittedName>
        <fullName evidence="3">Bifunctional RNase H/acid phosphatase</fullName>
    </submittedName>
</protein>
<evidence type="ECO:0000313" key="4">
    <source>
        <dbReference type="Proteomes" id="UP001250214"/>
    </source>
</evidence>
<dbReference type="SUPFAM" id="SSF53254">
    <property type="entry name" value="Phosphoglycerate mutase-like"/>
    <property type="match status" value="1"/>
</dbReference>
<reference evidence="4" key="1">
    <citation type="submission" date="2023-07" db="EMBL/GenBank/DDBJ databases">
        <title>Novel species in the genus Lipingzhangella isolated from Sambhar Salt Lake.</title>
        <authorList>
            <person name="Jiya N."/>
            <person name="Kajale S."/>
            <person name="Sharma A."/>
        </authorList>
    </citation>
    <scope>NUCLEOTIDE SEQUENCE [LARGE SCALE GENOMIC DNA]</scope>
    <source>
        <strain evidence="4">LS1_29</strain>
    </source>
</reference>
<organism evidence="3 4">
    <name type="scientific">Lipingzhangella rawalii</name>
    <dbReference type="NCBI Taxonomy" id="2055835"/>
    <lineage>
        <taxon>Bacteria</taxon>
        <taxon>Bacillati</taxon>
        <taxon>Actinomycetota</taxon>
        <taxon>Actinomycetes</taxon>
        <taxon>Streptosporangiales</taxon>
        <taxon>Nocardiopsidaceae</taxon>
        <taxon>Lipingzhangella</taxon>
    </lineage>
</organism>
<gene>
    <name evidence="3" type="ORF">RIF23_00715</name>
</gene>
<feature type="region of interest" description="Disordered" evidence="1">
    <location>
        <begin position="146"/>
        <end position="176"/>
    </location>
</feature>
<proteinExistence type="predicted"/>
<dbReference type="PANTHER" id="PTHR48100">
    <property type="entry name" value="BROAD-SPECIFICITY PHOSPHATASE YOR283W-RELATED"/>
    <property type="match status" value="1"/>
</dbReference>
<dbReference type="SMART" id="SM00855">
    <property type="entry name" value="PGAM"/>
    <property type="match status" value="1"/>
</dbReference>
<dbReference type="InterPro" id="IPR012337">
    <property type="entry name" value="RNaseH-like_sf"/>
</dbReference>
<evidence type="ECO:0000313" key="3">
    <source>
        <dbReference type="EMBL" id="MDS1268810.1"/>
    </source>
</evidence>
<name>A0ABU2H0H5_9ACTN</name>
<feature type="compositionally biased region" description="Polar residues" evidence="1">
    <location>
        <begin position="157"/>
        <end position="170"/>
    </location>
</feature>
<dbReference type="SUPFAM" id="SSF53098">
    <property type="entry name" value="Ribonuclease H-like"/>
    <property type="match status" value="1"/>
</dbReference>
<dbReference type="InterPro" id="IPR014636">
    <property type="entry name" value="RNaseH/PGlycerate_mutase"/>
</dbReference>
<accession>A0ABU2H0H5</accession>
<dbReference type="Pfam" id="PF13456">
    <property type="entry name" value="RVT_3"/>
    <property type="match status" value="1"/>
</dbReference>
<dbReference type="NCBIfam" id="NF005567">
    <property type="entry name" value="PRK07238.1"/>
    <property type="match status" value="1"/>
</dbReference>
<evidence type="ECO:0000259" key="2">
    <source>
        <dbReference type="PROSITE" id="PS50879"/>
    </source>
</evidence>
<dbReference type="InterPro" id="IPR050275">
    <property type="entry name" value="PGM_Phosphatase"/>
</dbReference>
<dbReference type="Pfam" id="PF00300">
    <property type="entry name" value="His_Phos_1"/>
    <property type="match status" value="1"/>
</dbReference>
<dbReference type="EMBL" id="JAVLVT010000001">
    <property type="protein sequence ID" value="MDS1268810.1"/>
    <property type="molecule type" value="Genomic_DNA"/>
</dbReference>
<dbReference type="PANTHER" id="PTHR48100:SF62">
    <property type="entry name" value="GLUCOSYL-3-PHOSPHOGLYCERATE PHOSPHATASE"/>
    <property type="match status" value="1"/>
</dbReference>
<dbReference type="RefSeq" id="WP_310910322.1">
    <property type="nucleotide sequence ID" value="NZ_JAVLVT010000001.1"/>
</dbReference>